<dbReference type="InterPro" id="IPR001077">
    <property type="entry name" value="COMT_C"/>
</dbReference>
<organism evidence="5 6">
    <name type="scientific">Arabis nemorensis</name>
    <dbReference type="NCBI Taxonomy" id="586526"/>
    <lineage>
        <taxon>Eukaryota</taxon>
        <taxon>Viridiplantae</taxon>
        <taxon>Streptophyta</taxon>
        <taxon>Embryophyta</taxon>
        <taxon>Tracheophyta</taxon>
        <taxon>Spermatophyta</taxon>
        <taxon>Magnoliopsida</taxon>
        <taxon>eudicotyledons</taxon>
        <taxon>Gunneridae</taxon>
        <taxon>Pentapetalae</taxon>
        <taxon>rosids</taxon>
        <taxon>malvids</taxon>
        <taxon>Brassicales</taxon>
        <taxon>Brassicaceae</taxon>
        <taxon>Arabideae</taxon>
        <taxon>Arabis</taxon>
    </lineage>
</organism>
<comment type="caution">
    <text evidence="5">The sequence shown here is derived from an EMBL/GenBank/DDBJ whole genome shotgun (WGS) entry which is preliminary data.</text>
</comment>
<keyword evidence="3" id="KW-0949">S-adenosyl-L-methionine</keyword>
<name>A0A565CCE0_9BRAS</name>
<dbReference type="PANTHER" id="PTHR11746">
    <property type="entry name" value="O-METHYLTRANSFERASE"/>
    <property type="match status" value="1"/>
</dbReference>
<dbReference type="SUPFAM" id="SSF53335">
    <property type="entry name" value="S-adenosyl-L-methionine-dependent methyltransferases"/>
    <property type="match status" value="1"/>
</dbReference>
<keyword evidence="6" id="KW-1185">Reference proteome</keyword>
<sequence length="100" mass="11509">MNEDGVSLAALYHLNRERFFMESWYQLKDAVLEGGIPFNKAFGMDAFEYQGPDPRFNKVFNNGMSKHTTIVMNKILETYKSFKGLYSLVMLVVELESLSV</sequence>
<dbReference type="GO" id="GO:0008171">
    <property type="term" value="F:O-methyltransferase activity"/>
    <property type="evidence" value="ECO:0007669"/>
    <property type="project" value="InterPro"/>
</dbReference>
<dbReference type="AlphaFoldDB" id="A0A565CCE0"/>
<dbReference type="GO" id="GO:0032259">
    <property type="term" value="P:methylation"/>
    <property type="evidence" value="ECO:0007669"/>
    <property type="project" value="UniProtKB-KW"/>
</dbReference>
<keyword evidence="1" id="KW-0489">Methyltransferase</keyword>
<dbReference type="InterPro" id="IPR016461">
    <property type="entry name" value="COMT-like"/>
</dbReference>
<proteinExistence type="predicted"/>
<dbReference type="Proteomes" id="UP000489600">
    <property type="component" value="Unassembled WGS sequence"/>
</dbReference>
<feature type="domain" description="O-methyltransferase C-terminal" evidence="4">
    <location>
        <begin position="24"/>
        <end position="89"/>
    </location>
</feature>
<dbReference type="Gene3D" id="3.40.50.150">
    <property type="entry name" value="Vaccinia Virus protein VP39"/>
    <property type="match status" value="1"/>
</dbReference>
<dbReference type="EMBL" id="CABITT030000007">
    <property type="protein sequence ID" value="VVB11303.1"/>
    <property type="molecule type" value="Genomic_DNA"/>
</dbReference>
<keyword evidence="2" id="KW-0808">Transferase</keyword>
<evidence type="ECO:0000256" key="2">
    <source>
        <dbReference type="ARBA" id="ARBA00022679"/>
    </source>
</evidence>
<gene>
    <name evidence="5" type="ORF">ANE_LOCUS21747</name>
</gene>
<dbReference type="Pfam" id="PF00891">
    <property type="entry name" value="Methyltransf_2"/>
    <property type="match status" value="1"/>
</dbReference>
<evidence type="ECO:0000256" key="3">
    <source>
        <dbReference type="ARBA" id="ARBA00022691"/>
    </source>
</evidence>
<evidence type="ECO:0000313" key="6">
    <source>
        <dbReference type="Proteomes" id="UP000489600"/>
    </source>
</evidence>
<protein>
    <recommendedName>
        <fullName evidence="4">O-methyltransferase C-terminal domain-containing protein</fullName>
    </recommendedName>
</protein>
<evidence type="ECO:0000259" key="4">
    <source>
        <dbReference type="Pfam" id="PF00891"/>
    </source>
</evidence>
<dbReference type="InterPro" id="IPR029063">
    <property type="entry name" value="SAM-dependent_MTases_sf"/>
</dbReference>
<evidence type="ECO:0000256" key="1">
    <source>
        <dbReference type="ARBA" id="ARBA00022603"/>
    </source>
</evidence>
<accession>A0A565CCE0</accession>
<dbReference type="OrthoDB" id="1606438at2759"/>
<reference evidence="5" key="1">
    <citation type="submission" date="2019-07" db="EMBL/GenBank/DDBJ databases">
        <authorList>
            <person name="Dittberner H."/>
        </authorList>
    </citation>
    <scope>NUCLEOTIDE SEQUENCE [LARGE SCALE GENOMIC DNA]</scope>
</reference>
<evidence type="ECO:0000313" key="5">
    <source>
        <dbReference type="EMBL" id="VVB11303.1"/>
    </source>
</evidence>